<name>A0A8J8GNE9_9EURY</name>
<evidence type="ECO:0000313" key="3">
    <source>
        <dbReference type="EMBL" id="NUC71147.1"/>
    </source>
</evidence>
<accession>A0A8J8GNE9</accession>
<dbReference type="EMBL" id="JABURA010000001">
    <property type="protein sequence ID" value="NUB92941.1"/>
    <property type="molecule type" value="Genomic_DNA"/>
</dbReference>
<keyword evidence="5" id="KW-1185">Reference proteome</keyword>
<feature type="domain" description="Halobacterial output" evidence="1">
    <location>
        <begin position="12"/>
        <end position="85"/>
    </location>
</feature>
<evidence type="ECO:0000313" key="4">
    <source>
        <dbReference type="Proteomes" id="UP000728647"/>
    </source>
</evidence>
<proteinExistence type="predicted"/>
<dbReference type="OrthoDB" id="181456at2157"/>
<comment type="caution">
    <text evidence="2">The sequence shown here is derived from an EMBL/GenBank/DDBJ whole genome shotgun (WGS) entry which is preliminary data.</text>
</comment>
<reference evidence="2 5" key="1">
    <citation type="submission" date="2020-06" db="EMBL/GenBank/DDBJ databases">
        <title>Haloterrigena sp. nov., an extremely halophilic archaeon isolated from a saline sediment.</title>
        <authorList>
            <person name="Liu B.-B."/>
        </authorList>
    </citation>
    <scope>NUCLEOTIDE SEQUENCE</scope>
    <source>
        <strain evidence="2">SYSU A121-1</strain>
        <strain evidence="3 5">SYSU A558-1</strain>
    </source>
</reference>
<evidence type="ECO:0000259" key="1">
    <source>
        <dbReference type="Pfam" id="PF18545"/>
    </source>
</evidence>
<dbReference type="InterPro" id="IPR040624">
    <property type="entry name" value="HalOD1"/>
</dbReference>
<dbReference type="AlphaFoldDB" id="A0A8J8GNE9"/>
<dbReference type="Proteomes" id="UP001016761">
    <property type="component" value="Unassembled WGS sequence"/>
</dbReference>
<dbReference type="Pfam" id="PF18545">
    <property type="entry name" value="HalOD1"/>
    <property type="match status" value="1"/>
</dbReference>
<organism evidence="2 4">
    <name type="scientific">Haloterrigena gelatinilytica</name>
    <dbReference type="NCBI Taxonomy" id="2741724"/>
    <lineage>
        <taxon>Archaea</taxon>
        <taxon>Methanobacteriati</taxon>
        <taxon>Methanobacteriota</taxon>
        <taxon>Stenosarchaea group</taxon>
        <taxon>Halobacteria</taxon>
        <taxon>Halobacteriales</taxon>
        <taxon>Natrialbaceae</taxon>
        <taxon>Haloterrigena</taxon>
    </lineage>
</organism>
<dbReference type="Proteomes" id="UP000728647">
    <property type="component" value="Unassembled WGS sequence"/>
</dbReference>
<evidence type="ECO:0000313" key="2">
    <source>
        <dbReference type="EMBL" id="NUB92941.1"/>
    </source>
</evidence>
<dbReference type="EMBL" id="JABUQZ010000001">
    <property type="protein sequence ID" value="NUC71147.1"/>
    <property type="molecule type" value="Genomic_DNA"/>
</dbReference>
<gene>
    <name evidence="2" type="ORF">HT576_18200</name>
    <name evidence="3" type="ORF">HTZ84_02275</name>
</gene>
<protein>
    <recommendedName>
        <fullName evidence="1">Halobacterial output domain-containing protein</fullName>
    </recommendedName>
</protein>
<sequence length="95" mass="10187">MMATQSPSPSSGESLSIRVVREVAAHDGVDPMDLSPPLFHSVDPAALDALFEPTSTDDARAGRVTFAYDGKRIAVDSDGEVTIDPERDPQRTCSR</sequence>
<evidence type="ECO:0000313" key="5">
    <source>
        <dbReference type="Proteomes" id="UP001016761"/>
    </source>
</evidence>